<organism evidence="3 4">
    <name type="scientific">Rhodopirellula europaea 6C</name>
    <dbReference type="NCBI Taxonomy" id="1263867"/>
    <lineage>
        <taxon>Bacteria</taxon>
        <taxon>Pseudomonadati</taxon>
        <taxon>Planctomycetota</taxon>
        <taxon>Planctomycetia</taxon>
        <taxon>Pirellulales</taxon>
        <taxon>Pirellulaceae</taxon>
        <taxon>Rhodopirellula</taxon>
    </lineage>
</organism>
<comment type="caution">
    <text evidence="3">The sequence shown here is derived from an EMBL/GenBank/DDBJ whole genome shotgun (WGS) entry which is preliminary data.</text>
</comment>
<feature type="region of interest" description="Disordered" evidence="1">
    <location>
        <begin position="239"/>
        <end position="324"/>
    </location>
</feature>
<feature type="region of interest" description="Disordered" evidence="1">
    <location>
        <begin position="89"/>
        <end position="146"/>
    </location>
</feature>
<dbReference type="AlphaFoldDB" id="M2AIE1"/>
<dbReference type="EMBL" id="ANMO01000113">
    <property type="protein sequence ID" value="EMB16915.1"/>
    <property type="molecule type" value="Genomic_DNA"/>
</dbReference>
<evidence type="ECO:0000256" key="1">
    <source>
        <dbReference type="SAM" id="MobiDB-lite"/>
    </source>
</evidence>
<keyword evidence="2" id="KW-0812">Transmembrane</keyword>
<feature type="region of interest" description="Disordered" evidence="1">
    <location>
        <begin position="53"/>
        <end position="72"/>
    </location>
</feature>
<dbReference type="PATRIC" id="fig|1263867.3.peg.2471"/>
<reference evidence="3" key="2">
    <citation type="journal article" date="2013" name="Mar. Genomics">
        <title>Expression of sulfatases in Rhodopirellula baltica and the diversity of sulfatases in the genus Rhodopirellula.</title>
        <authorList>
            <person name="Wegner C.E."/>
            <person name="Richter-Heitmann T."/>
            <person name="Klindworth A."/>
            <person name="Klockow C."/>
            <person name="Richter M."/>
            <person name="Achstetter T."/>
            <person name="Glockner F.O."/>
            <person name="Harder J."/>
        </authorList>
    </citation>
    <scope>NUCLEOTIDE SEQUENCE [LARGE SCALE GENOMIC DNA]</scope>
    <source>
        <strain evidence="3">6C</strain>
    </source>
</reference>
<reference evidence="3" key="1">
    <citation type="submission" date="2012-11" db="EMBL/GenBank/DDBJ databases">
        <title>Permanent draft genomes of Rhodopirellula europaea strain SH398 and 6C.</title>
        <authorList>
            <person name="Richter M."/>
            <person name="Richter-Heitmann T."/>
            <person name="Frank C."/>
            <person name="Harder J."/>
            <person name="Glockner F.O."/>
        </authorList>
    </citation>
    <scope>NUCLEOTIDE SEQUENCE</scope>
    <source>
        <strain evidence="3">6C</strain>
    </source>
</reference>
<name>M2AIE1_9BACT</name>
<feature type="compositionally biased region" description="Polar residues" evidence="1">
    <location>
        <begin position="124"/>
        <end position="135"/>
    </location>
</feature>
<feature type="transmembrane region" description="Helical" evidence="2">
    <location>
        <begin position="157"/>
        <end position="178"/>
    </location>
</feature>
<evidence type="ECO:0000256" key="2">
    <source>
        <dbReference type="SAM" id="Phobius"/>
    </source>
</evidence>
<evidence type="ECO:0008006" key="5">
    <source>
        <dbReference type="Google" id="ProtNLM"/>
    </source>
</evidence>
<proteinExistence type="predicted"/>
<dbReference type="Proteomes" id="UP000011529">
    <property type="component" value="Unassembled WGS sequence"/>
</dbReference>
<keyword evidence="2" id="KW-1133">Transmembrane helix</keyword>
<evidence type="ECO:0000313" key="3">
    <source>
        <dbReference type="EMBL" id="EMB16915.1"/>
    </source>
</evidence>
<evidence type="ECO:0000313" key="4">
    <source>
        <dbReference type="Proteomes" id="UP000011529"/>
    </source>
</evidence>
<protein>
    <recommendedName>
        <fullName evidence="5">Transmembrane protein</fullName>
    </recommendedName>
</protein>
<accession>M2AIE1</accession>
<gene>
    <name evidence="3" type="ORF">RE6C_02318</name>
</gene>
<keyword evidence="2" id="KW-0472">Membrane</keyword>
<keyword evidence="4" id="KW-1185">Reference proteome</keyword>
<sequence length="722" mass="76814">MVDEASSGGDFRPFAVQCVSCQSRLKVSNPSLIGTIVNCPKCNSFVQIDPPQHATNVAQPSPPSPPRVTLGDESIGSEAMTEAGMSVGDLPTESSVAAGDPGPLIAPPLASETSFESDEGVLPETTSDSETNSMASPGGVDPNELYQARRSGTSKSVAMWIVGSLLSVSVMAGLFIWFRQPDQTAGLATTGPGLVSNTSDEPIENGAANVSADSEADIESNGNDPAISPKVDVIDAGASVENGPDAVGTSADTAGGDPMSDGKMSDANTDSGALDAGGSDVPGVPNDLMPRSPLDGPPAVLGRDQPNAGPVTKPPPTESEPDPVMELPPEFAQFQMLLEMPGQAPDAPPMSEAPVLEDVVLDIAADEFVDPMLIATPPEEINIETALKMRLAVSTKGYPLSDLILFLGEATLIPIQLDWVSMDLADVDLRQPVATDSKGMTTIGQLLGRAARSAGLEIETEEDRLTLTLPMDMLQAKTKSLIELEDFGNERGSAEKLLDQLNAVVELEPRDALHLRCLTTESLRRLRQHEPLLSDNVMSRWSAAYTHKPTEKLVDDGLPPAWRVLSEGKTGAQLDTAIAMAGLLRRTSRINDATCVINWNDAQRRRLSPGQLVMAYAGESGNEVSAGEMLERVLDPMGLQVREVDSSHWWVGTSATYDRLPVVVRSEPLGPRRDDVLHRIRESARLVGASLAIEHDPVSDGFLAVMPRFLYRQLPKIIGPEL</sequence>